<dbReference type="Proteomes" id="UP000054564">
    <property type="component" value="Unassembled WGS sequence"/>
</dbReference>
<evidence type="ECO:0000313" key="1">
    <source>
        <dbReference type="EMBL" id="KNF04045.1"/>
    </source>
</evidence>
<evidence type="ECO:0000313" key="2">
    <source>
        <dbReference type="Proteomes" id="UP000054564"/>
    </source>
</evidence>
<sequence length="448" mass="51902">MAIQIRVRGIFADARKFLQTRLAMEMPIGDPSDVAKSIPSTTQQDMDQGDLVLAAYRIMASKCSPSNDERPLPTYNQRCTPIDQLRLRRDPLTQLESSLLPLLGNHLTRIQVLVEPHNLLKNPRSQLKLILDHQLELDQTLDQIISALHTICPTRTSDFLPTEENDGHFEEYKVFRFDGLDHYIKRELLESVMRALYESCQLIRHMGFSTPKCELECDPSCSRESWIEELNFCRDAIESTKQWFNGSEFDNVQAHWWYQLEDIDEVLEKFSILIDPPDSMEENEVGDEPVDNQSQSHSEGAIRLAKLVLPIIKLSRLFFKKLSRRGMNMKKFPLFTEMRSVQLRYLDDSAGQILIHLTQLYEILESVNIPFEVDTSGPDIIQIAEQIETDFQSFLYLILLHFLPQIPDNCRFTTQNYYAIWFVTWNTHLTIAISHLTVAAKSLRDDPL</sequence>
<dbReference type="PANTHER" id="PTHR33069">
    <property type="entry name" value="CHROMOSOME 7, WHOLE GENOME SHOTGUN SEQUENCE-RELATED"/>
    <property type="match status" value="1"/>
</dbReference>
<dbReference type="EMBL" id="AJIL01000014">
    <property type="protein sequence ID" value="KNF04045.1"/>
    <property type="molecule type" value="Genomic_DNA"/>
</dbReference>
<proteinExistence type="predicted"/>
<name>A0A0L0VYH2_9BASI</name>
<gene>
    <name evidence="1" type="ORF">PSTG_02753</name>
</gene>
<dbReference type="PANTHER" id="PTHR33069:SF3">
    <property type="entry name" value="DYNEIN HEAVY CHAIN TAIL DOMAIN-CONTAINING PROTEIN"/>
    <property type="match status" value="1"/>
</dbReference>
<comment type="caution">
    <text evidence="1">The sequence shown here is derived from an EMBL/GenBank/DDBJ whole genome shotgun (WGS) entry which is preliminary data.</text>
</comment>
<accession>A0A0L0VYH2</accession>
<dbReference type="AlphaFoldDB" id="A0A0L0VYH2"/>
<keyword evidence="2" id="KW-1185">Reference proteome</keyword>
<organism evidence="1 2">
    <name type="scientific">Puccinia striiformis f. sp. tritici PST-78</name>
    <dbReference type="NCBI Taxonomy" id="1165861"/>
    <lineage>
        <taxon>Eukaryota</taxon>
        <taxon>Fungi</taxon>
        <taxon>Dikarya</taxon>
        <taxon>Basidiomycota</taxon>
        <taxon>Pucciniomycotina</taxon>
        <taxon>Pucciniomycetes</taxon>
        <taxon>Pucciniales</taxon>
        <taxon>Pucciniaceae</taxon>
        <taxon>Puccinia</taxon>
    </lineage>
</organism>
<reference evidence="2" key="1">
    <citation type="submission" date="2014-03" db="EMBL/GenBank/DDBJ databases">
        <title>The Genome Sequence of Puccinia striiformis f. sp. tritici PST-78.</title>
        <authorList>
            <consortium name="The Broad Institute Genome Sequencing Platform"/>
            <person name="Cuomo C."/>
            <person name="Hulbert S."/>
            <person name="Chen X."/>
            <person name="Walker B."/>
            <person name="Young S.K."/>
            <person name="Zeng Q."/>
            <person name="Gargeya S."/>
            <person name="Fitzgerald M."/>
            <person name="Haas B."/>
            <person name="Abouelleil A."/>
            <person name="Alvarado L."/>
            <person name="Arachchi H.M."/>
            <person name="Berlin A.M."/>
            <person name="Chapman S.B."/>
            <person name="Goldberg J."/>
            <person name="Griggs A."/>
            <person name="Gujja S."/>
            <person name="Hansen M."/>
            <person name="Howarth C."/>
            <person name="Imamovic A."/>
            <person name="Larimer J."/>
            <person name="McCowan C."/>
            <person name="Montmayeur A."/>
            <person name="Murphy C."/>
            <person name="Neiman D."/>
            <person name="Pearson M."/>
            <person name="Priest M."/>
            <person name="Roberts A."/>
            <person name="Saif S."/>
            <person name="Shea T."/>
            <person name="Sisk P."/>
            <person name="Sykes S."/>
            <person name="Wortman J."/>
            <person name="Nusbaum C."/>
            <person name="Birren B."/>
        </authorList>
    </citation>
    <scope>NUCLEOTIDE SEQUENCE [LARGE SCALE GENOMIC DNA]</scope>
    <source>
        <strain evidence="2">race PST-78</strain>
    </source>
</reference>
<protein>
    <submittedName>
        <fullName evidence="1">Uncharacterized protein</fullName>
    </submittedName>
</protein>